<dbReference type="GO" id="GO:0003676">
    <property type="term" value="F:nucleic acid binding"/>
    <property type="evidence" value="ECO:0007669"/>
    <property type="project" value="InterPro"/>
</dbReference>
<evidence type="ECO:0000313" key="3">
    <source>
        <dbReference type="Proteomes" id="UP000814243"/>
    </source>
</evidence>
<dbReference type="InterPro" id="IPR038717">
    <property type="entry name" value="Tc1-like_DDE_dom"/>
</dbReference>
<dbReference type="InterPro" id="IPR036397">
    <property type="entry name" value="RNaseH_sf"/>
</dbReference>
<dbReference type="Proteomes" id="UP000814243">
    <property type="component" value="Unassembled WGS sequence"/>
</dbReference>
<evidence type="ECO:0000259" key="1">
    <source>
        <dbReference type="Pfam" id="PF13358"/>
    </source>
</evidence>
<dbReference type="PANTHER" id="PTHR33939">
    <property type="entry name" value="PROTEIN CBG22215"/>
    <property type="match status" value="1"/>
</dbReference>
<protein>
    <recommendedName>
        <fullName evidence="1">Tc1-like transposase DDE domain-containing protein</fullName>
    </recommendedName>
</protein>
<dbReference type="EMBL" id="JACEFF010000528">
    <property type="protein sequence ID" value="KAH9635902.1"/>
    <property type="molecule type" value="Genomic_DNA"/>
</dbReference>
<feature type="domain" description="Tc1-like transposase DDE" evidence="1">
    <location>
        <begin position="2"/>
        <end position="117"/>
    </location>
</feature>
<reference evidence="2" key="1">
    <citation type="journal article" date="2021" name="G3 (Bethesda)">
        <title>Genome and transcriptome analysis of the beet armyworm Spodoptera exigua reveals targets for pest control. .</title>
        <authorList>
            <person name="Simon S."/>
            <person name="Breeschoten T."/>
            <person name="Jansen H.J."/>
            <person name="Dirks R.P."/>
            <person name="Schranz M.E."/>
            <person name="Ros V.I.D."/>
        </authorList>
    </citation>
    <scope>NUCLEOTIDE SEQUENCE</scope>
    <source>
        <strain evidence="2">TB_SE_WUR_2020</strain>
    </source>
</reference>
<dbReference type="Gene3D" id="3.30.420.10">
    <property type="entry name" value="Ribonuclease H-like superfamily/Ribonuclease H"/>
    <property type="match status" value="1"/>
</dbReference>
<dbReference type="Pfam" id="PF13358">
    <property type="entry name" value="DDE_3"/>
    <property type="match status" value="1"/>
</dbReference>
<dbReference type="PANTHER" id="PTHR33939:SF1">
    <property type="entry name" value="DUF4371 DOMAIN-CONTAINING PROTEIN"/>
    <property type="match status" value="1"/>
</dbReference>
<dbReference type="AlphaFoldDB" id="A0A922MH07"/>
<gene>
    <name evidence="2" type="ORF">HF086_002462</name>
</gene>
<organism evidence="2 3">
    <name type="scientific">Spodoptera exigua</name>
    <name type="common">Beet armyworm</name>
    <name type="synonym">Noctua fulgens</name>
    <dbReference type="NCBI Taxonomy" id="7107"/>
    <lineage>
        <taxon>Eukaryota</taxon>
        <taxon>Metazoa</taxon>
        <taxon>Ecdysozoa</taxon>
        <taxon>Arthropoda</taxon>
        <taxon>Hexapoda</taxon>
        <taxon>Insecta</taxon>
        <taxon>Pterygota</taxon>
        <taxon>Neoptera</taxon>
        <taxon>Endopterygota</taxon>
        <taxon>Lepidoptera</taxon>
        <taxon>Glossata</taxon>
        <taxon>Ditrysia</taxon>
        <taxon>Noctuoidea</taxon>
        <taxon>Noctuidae</taxon>
        <taxon>Amphipyrinae</taxon>
        <taxon>Spodoptera</taxon>
    </lineage>
</organism>
<sequence length="165" mass="19027">MNSENYTKWLRIQLIPNLPPISVLIIDNAPYHNKHFDPALNSNAKKADMQSWLSEKGIAFEETMLKLQLYKLTQKSIQKRIDRILAEHNHSVQLLPPYHPDLNPIEMAWAAIKGFVASKNTKWNVSHVFDLIKEKLALIGAEEWAELCHKIKNKQYQSASKVTTL</sequence>
<accession>A0A922MH07</accession>
<name>A0A922MH07_SPOEX</name>
<proteinExistence type="predicted"/>
<comment type="caution">
    <text evidence="2">The sequence shown here is derived from an EMBL/GenBank/DDBJ whole genome shotgun (WGS) entry which is preliminary data.</text>
</comment>
<evidence type="ECO:0000313" key="2">
    <source>
        <dbReference type="EMBL" id="KAH9635902.1"/>
    </source>
</evidence>